<reference evidence="2" key="1">
    <citation type="submission" date="2024-06" db="EMBL/GenBank/DDBJ databases">
        <title>Streptomyces sp. strain HUAS MG91 genome sequences.</title>
        <authorList>
            <person name="Mo P."/>
        </authorList>
    </citation>
    <scope>NUCLEOTIDE SEQUENCE</scope>
    <source>
        <strain evidence="2">HUAS MG91</strain>
    </source>
</reference>
<dbReference type="EMBL" id="CP159534">
    <property type="protein sequence ID" value="XCJ70072.1"/>
    <property type="molecule type" value="Genomic_DNA"/>
</dbReference>
<evidence type="ECO:0000256" key="1">
    <source>
        <dbReference type="SAM" id="SignalP"/>
    </source>
</evidence>
<proteinExistence type="predicted"/>
<gene>
    <name evidence="2" type="ORF">ABII15_08885</name>
</gene>
<accession>A0AAU8IQ75</accession>
<dbReference type="AlphaFoldDB" id="A0AAU8IQ75"/>
<feature type="signal peptide" evidence="1">
    <location>
        <begin position="1"/>
        <end position="24"/>
    </location>
</feature>
<evidence type="ECO:0008006" key="3">
    <source>
        <dbReference type="Google" id="ProtNLM"/>
    </source>
</evidence>
<dbReference type="RefSeq" id="WP_353941730.1">
    <property type="nucleotide sequence ID" value="NZ_CP159534.1"/>
</dbReference>
<name>A0AAU8IQ75_9ACTN</name>
<feature type="chain" id="PRO_5044009217" description="Secreted protein" evidence="1">
    <location>
        <begin position="25"/>
        <end position="114"/>
    </location>
</feature>
<evidence type="ECO:0000313" key="2">
    <source>
        <dbReference type="EMBL" id="XCJ70072.1"/>
    </source>
</evidence>
<sequence length="114" mass="12793">MRLPRRIAPALAVVLLIAVLPYDAASDEKPGRPERELFGAQCRTEIDGSRVRALCHNPYPGVDAVALHIECAPWWDIDTDSAPREVGPAETVRLDGRCWKKVRDVWVSHRRAGR</sequence>
<protein>
    <recommendedName>
        <fullName evidence="3">Secreted protein</fullName>
    </recommendedName>
</protein>
<organism evidence="2">
    <name type="scientific">Streptomyces tabacisoli</name>
    <dbReference type="NCBI Taxonomy" id="3156398"/>
    <lineage>
        <taxon>Bacteria</taxon>
        <taxon>Bacillati</taxon>
        <taxon>Actinomycetota</taxon>
        <taxon>Actinomycetes</taxon>
        <taxon>Kitasatosporales</taxon>
        <taxon>Streptomycetaceae</taxon>
        <taxon>Streptomyces</taxon>
    </lineage>
</organism>
<keyword evidence="1" id="KW-0732">Signal</keyword>
<dbReference type="KEGG" id="stac:ABII15_08885"/>